<accession>A0A840AEP9</accession>
<name>A0A840AEP9_9PROT</name>
<comment type="caution">
    <text evidence="2">The sequence shown here is derived from an EMBL/GenBank/DDBJ whole genome shotgun (WGS) entry which is preliminary data.</text>
</comment>
<evidence type="ECO:0000313" key="3">
    <source>
        <dbReference type="Proteomes" id="UP000553193"/>
    </source>
</evidence>
<feature type="compositionally biased region" description="Polar residues" evidence="1">
    <location>
        <begin position="63"/>
        <end position="75"/>
    </location>
</feature>
<sequence>MQRQQMITAAMAMATAGADDAAEGNAPAQEAEHAQGAYTPAPRASLRDAAAAILNAWDASAAQDASNSPANQTGAKGSFTVYRIAP</sequence>
<reference evidence="2 3" key="1">
    <citation type="submission" date="2020-08" db="EMBL/GenBank/DDBJ databases">
        <title>Genomic Encyclopedia of Type Strains, Phase IV (KMG-IV): sequencing the most valuable type-strain genomes for metagenomic binning, comparative biology and taxonomic classification.</title>
        <authorList>
            <person name="Goeker M."/>
        </authorList>
    </citation>
    <scope>NUCLEOTIDE SEQUENCE [LARGE SCALE GENOMIC DNA]</scope>
    <source>
        <strain evidence="2 3">DSM 19979</strain>
    </source>
</reference>
<evidence type="ECO:0000256" key="1">
    <source>
        <dbReference type="SAM" id="MobiDB-lite"/>
    </source>
</evidence>
<feature type="region of interest" description="Disordered" evidence="1">
    <location>
        <begin position="60"/>
        <end position="86"/>
    </location>
</feature>
<dbReference type="AlphaFoldDB" id="A0A840AEP9"/>
<feature type="region of interest" description="Disordered" evidence="1">
    <location>
        <begin position="15"/>
        <end position="42"/>
    </location>
</feature>
<feature type="compositionally biased region" description="Low complexity" evidence="1">
    <location>
        <begin position="15"/>
        <end position="28"/>
    </location>
</feature>
<dbReference type="Proteomes" id="UP000553193">
    <property type="component" value="Unassembled WGS sequence"/>
</dbReference>
<proteinExistence type="predicted"/>
<protein>
    <submittedName>
        <fullName evidence="2">Uncharacterized protein</fullName>
    </submittedName>
</protein>
<dbReference type="EMBL" id="JACIDJ010000002">
    <property type="protein sequence ID" value="MBB3898565.1"/>
    <property type="molecule type" value="Genomic_DNA"/>
</dbReference>
<evidence type="ECO:0000313" key="2">
    <source>
        <dbReference type="EMBL" id="MBB3898565.1"/>
    </source>
</evidence>
<organism evidence="2 3">
    <name type="scientific">Roseococcus suduntuyensis</name>
    <dbReference type="NCBI Taxonomy" id="455361"/>
    <lineage>
        <taxon>Bacteria</taxon>
        <taxon>Pseudomonadati</taxon>
        <taxon>Pseudomonadota</taxon>
        <taxon>Alphaproteobacteria</taxon>
        <taxon>Acetobacterales</taxon>
        <taxon>Roseomonadaceae</taxon>
        <taxon>Roseococcus</taxon>
    </lineage>
</organism>
<dbReference type="RefSeq" id="WP_184383611.1">
    <property type="nucleotide sequence ID" value="NZ_JACIDJ010000002.1"/>
</dbReference>
<keyword evidence="3" id="KW-1185">Reference proteome</keyword>
<gene>
    <name evidence="2" type="ORF">GGQ83_002002</name>
</gene>